<dbReference type="EMBL" id="VCAU01000021">
    <property type="protein sequence ID" value="KAF9891070.1"/>
    <property type="molecule type" value="Genomic_DNA"/>
</dbReference>
<feature type="region of interest" description="Disordered" evidence="1">
    <location>
        <begin position="75"/>
        <end position="110"/>
    </location>
</feature>
<feature type="compositionally biased region" description="Low complexity" evidence="1">
    <location>
        <begin position="1"/>
        <end position="28"/>
    </location>
</feature>
<accession>A0AAD4GVW3</accession>
<name>A0AAD4GVW3_ASPNN</name>
<keyword evidence="3" id="KW-1185">Reference proteome</keyword>
<evidence type="ECO:0000256" key="1">
    <source>
        <dbReference type="SAM" id="MobiDB-lite"/>
    </source>
</evidence>
<feature type="region of interest" description="Disordered" evidence="1">
    <location>
        <begin position="1"/>
        <end position="49"/>
    </location>
</feature>
<feature type="compositionally biased region" description="Low complexity" evidence="1">
    <location>
        <begin position="79"/>
        <end position="108"/>
    </location>
</feature>
<organism evidence="2 3">
    <name type="scientific">Aspergillus nanangensis</name>
    <dbReference type="NCBI Taxonomy" id="2582783"/>
    <lineage>
        <taxon>Eukaryota</taxon>
        <taxon>Fungi</taxon>
        <taxon>Dikarya</taxon>
        <taxon>Ascomycota</taxon>
        <taxon>Pezizomycotina</taxon>
        <taxon>Eurotiomycetes</taxon>
        <taxon>Eurotiomycetidae</taxon>
        <taxon>Eurotiales</taxon>
        <taxon>Aspergillaceae</taxon>
        <taxon>Aspergillus</taxon>
        <taxon>Aspergillus subgen. Circumdati</taxon>
    </lineage>
</organism>
<reference evidence="2" key="1">
    <citation type="journal article" date="2019" name="Beilstein J. Org. Chem.">
        <title>Nanangenines: drimane sesquiterpenoids as the dominant metabolite cohort of a novel Australian fungus, Aspergillus nanangensis.</title>
        <authorList>
            <person name="Lacey H.J."/>
            <person name="Gilchrist C.L.M."/>
            <person name="Crombie A."/>
            <person name="Kalaitzis J.A."/>
            <person name="Vuong D."/>
            <person name="Rutledge P.J."/>
            <person name="Turner P."/>
            <person name="Pitt J.I."/>
            <person name="Lacey E."/>
            <person name="Chooi Y.H."/>
            <person name="Piggott A.M."/>
        </authorList>
    </citation>
    <scope>NUCLEOTIDE SEQUENCE</scope>
    <source>
        <strain evidence="2">MST-FP2251</strain>
    </source>
</reference>
<protein>
    <submittedName>
        <fullName evidence="2">Uncharacterized protein</fullName>
    </submittedName>
</protein>
<sequence>MSGSSSHPPSPLSVFSSRSASSSSSSSSYFPATVRDAAAPTEQPPPPIDVEYATRDLLRAALAISSMVRILRNLTGPASSSTSSTSTSTSSSSSSSSSSSTISNSNSNPPTPIHLDPSVLLIAIPALIPSFIQGSYAMASICYKAQIAQTSSSSPSSSSPVEAPSLTAAPADQLVTELRQGLEGVIAIISHNAVCLEALKSVVDDIQSAYRWAFPRG</sequence>
<reference evidence="2" key="2">
    <citation type="submission" date="2020-02" db="EMBL/GenBank/DDBJ databases">
        <authorList>
            <person name="Gilchrist C.L.M."/>
            <person name="Chooi Y.-H."/>
        </authorList>
    </citation>
    <scope>NUCLEOTIDE SEQUENCE</scope>
    <source>
        <strain evidence="2">MST-FP2251</strain>
    </source>
</reference>
<proteinExistence type="predicted"/>
<comment type="caution">
    <text evidence="2">The sequence shown here is derived from an EMBL/GenBank/DDBJ whole genome shotgun (WGS) entry which is preliminary data.</text>
</comment>
<dbReference type="AlphaFoldDB" id="A0AAD4GVW3"/>
<evidence type="ECO:0000313" key="2">
    <source>
        <dbReference type="EMBL" id="KAF9891070.1"/>
    </source>
</evidence>
<gene>
    <name evidence="2" type="ORF">FE257_005005</name>
</gene>
<dbReference type="Proteomes" id="UP001194746">
    <property type="component" value="Unassembled WGS sequence"/>
</dbReference>
<evidence type="ECO:0000313" key="3">
    <source>
        <dbReference type="Proteomes" id="UP001194746"/>
    </source>
</evidence>